<dbReference type="Proteomes" id="UP000499080">
    <property type="component" value="Unassembled WGS sequence"/>
</dbReference>
<evidence type="ECO:0000313" key="2">
    <source>
        <dbReference type="EMBL" id="GBO24892.1"/>
    </source>
</evidence>
<name>A0A4Y2VK15_ARAVE</name>
<evidence type="ECO:0000313" key="3">
    <source>
        <dbReference type="Proteomes" id="UP000499080"/>
    </source>
</evidence>
<comment type="caution">
    <text evidence="2">The sequence shown here is derived from an EMBL/GenBank/DDBJ whole genome shotgun (WGS) entry which is preliminary data.</text>
</comment>
<reference evidence="2 3" key="1">
    <citation type="journal article" date="2019" name="Sci. Rep.">
        <title>Orb-weaving spider Araneus ventricosus genome elucidates the spidroin gene catalogue.</title>
        <authorList>
            <person name="Kono N."/>
            <person name="Nakamura H."/>
            <person name="Ohtoshi R."/>
            <person name="Moran D.A.P."/>
            <person name="Shinohara A."/>
            <person name="Yoshida Y."/>
            <person name="Fujiwara M."/>
            <person name="Mori M."/>
            <person name="Tomita M."/>
            <person name="Arakawa K."/>
        </authorList>
    </citation>
    <scope>NUCLEOTIDE SEQUENCE [LARGE SCALE GENOMIC DNA]</scope>
</reference>
<feature type="region of interest" description="Disordered" evidence="1">
    <location>
        <begin position="50"/>
        <end position="94"/>
    </location>
</feature>
<sequence>MTSYAVSTLILHEHEKLWGRLPPLRGLQRGSKRTGFSLLYHRDILQNAQTHGKMPDPRLQQTHRGTGVKMGTGVNMGTPPKVAMGGAEDWPPGL</sequence>
<dbReference type="AlphaFoldDB" id="A0A4Y2VK15"/>
<proteinExistence type="predicted"/>
<protein>
    <submittedName>
        <fullName evidence="2">Uncharacterized protein</fullName>
    </submittedName>
</protein>
<gene>
    <name evidence="2" type="ORF">AVEN_198086_1</name>
</gene>
<dbReference type="EMBL" id="BGPR01047868">
    <property type="protein sequence ID" value="GBO24892.1"/>
    <property type="molecule type" value="Genomic_DNA"/>
</dbReference>
<keyword evidence="3" id="KW-1185">Reference proteome</keyword>
<organism evidence="2 3">
    <name type="scientific">Araneus ventricosus</name>
    <name type="common">Orbweaver spider</name>
    <name type="synonym">Epeira ventricosa</name>
    <dbReference type="NCBI Taxonomy" id="182803"/>
    <lineage>
        <taxon>Eukaryota</taxon>
        <taxon>Metazoa</taxon>
        <taxon>Ecdysozoa</taxon>
        <taxon>Arthropoda</taxon>
        <taxon>Chelicerata</taxon>
        <taxon>Arachnida</taxon>
        <taxon>Araneae</taxon>
        <taxon>Araneomorphae</taxon>
        <taxon>Entelegynae</taxon>
        <taxon>Araneoidea</taxon>
        <taxon>Araneidae</taxon>
        <taxon>Araneus</taxon>
    </lineage>
</organism>
<evidence type="ECO:0000256" key="1">
    <source>
        <dbReference type="SAM" id="MobiDB-lite"/>
    </source>
</evidence>
<accession>A0A4Y2VK15</accession>